<evidence type="ECO:0000313" key="5">
    <source>
        <dbReference type="Proteomes" id="UP000025227"/>
    </source>
</evidence>
<feature type="compositionally biased region" description="Low complexity" evidence="2">
    <location>
        <begin position="1446"/>
        <end position="1457"/>
    </location>
</feature>
<keyword evidence="3" id="KW-0472">Membrane</keyword>
<dbReference type="Proteomes" id="UP000025227">
    <property type="component" value="Unplaced"/>
</dbReference>
<reference evidence="6" key="1">
    <citation type="submission" date="2020-12" db="UniProtKB">
        <authorList>
            <consortium name="WormBaseParasite"/>
        </authorList>
    </citation>
    <scope>IDENTIFICATION</scope>
    <source>
        <strain evidence="6">MHco3</strain>
    </source>
</reference>
<evidence type="ECO:0000313" key="6">
    <source>
        <dbReference type="WBParaSite" id="HCON_00017950-00001"/>
    </source>
</evidence>
<proteinExistence type="predicted"/>
<dbReference type="InterPro" id="IPR019441">
    <property type="entry name" value="FMP27/BLTP2/Hobbit_GFWDK_RBG"/>
</dbReference>
<feature type="transmembrane region" description="Helical" evidence="3">
    <location>
        <begin position="5"/>
        <end position="27"/>
    </location>
</feature>
<sequence>MLVYFLAFSVIIWVSLRYLGTFLSWLLSAIIRCPLEIGNVGWWKLSDVRVRLPGGLQIHVDVCQLQIFSILVSKPLLLSLSNVSVEGDARSLANISPRRSALHRSRTDSKNLLFSRVTQLIQYCGLYISRGHLVLHDVSPGCIFHFNIDELLMETFRSRDGWQVETSCLLTRAKAIHRQPTNAPPLFDFGLQFSLSVDIAGTRLKTVGFRVADLTVELSSDVFHELNQKVDYFNLSSNEVENPVAPGGSALLSAEHLSDLHIETNNCLLKYRTVLGGESRKLTVSLRGFSITKDSGKTQTRVVGLSVEDQRQRLALRTSLLILSHEKQNAGNAVQIISDSVQTSLSVQDVAWWKAHIDSVLPVLNKGQPTLVASSAVPRIPFTFSVEIASVFCDLVDADAFQSTLSLQFLSITKEERMLEIGVDRLCVAGPSVAIMDATFDRHQWGQSVYIGAALVQQNLKEPGLLIGIDDCKIEWSDKLAKQLKKMETAFLTNSAGSRTTPPSRRTLNARLQLKRAALFSLAEETSFIAWLCDELAAESVNLCDFVTSAQKTRLVYGEVRGAFIDISTLYSVEKFVPPQSEEELSTPWRCWSQSDNDVRKNRRRIAIGEKNMNELQLCGETNMLCISVEMSSSVRNVTCSSGAHFYLLWSPLLHRVVYHMFQVVKRTFIESPAGTAVPRKAPKPTQLRMLTNHPIEFVMELPQYHRMVWLIPSLTFDCSPAGLTAVSPQLTINMNGADIVTAIDVYITRRPFDIQMDNFRRGFDNCTTPSNKVWTWTAASFLFYLPYEFNFAQVFDEFINSIKWIKLVHGLTSMPFKPGGPLPADFRLVFKEARIELEDDFFENLLQMSHELKEDEVYECERRRQMLKDRLLTLRKANPLIPQSRIDELFAMLLEKNSAIYIERWNKAGSAKRPLFVSKWVDWDLRAFADETFHGPEKCVNFIHEFDPLSFYPAGGLQFSTLWGRAVELDMGEWSVNFKDYPIPYLLAKDTHYFGLLIGAEELEESGRSFRECEIPLPAPWETHTVRRNMAPLKFYYDMQCESADLSATYGPCWEPCLSMVSLMWNNISAPSKDPSVPLPFWDKMRLLLHGRFSWLSSKVITTMLASPDPYNTTETVEMCWDGFGLDWALGEIRIRSGLRVFMRTASRYDDSRILFLPDLRLRVVLDWICNGDPHDHHSVTLCAPHRLPHSFLDHDSFRAFRSSSLDLSLSFDVAGGAENGETGDRIPHVLLYANTFRCIEFLLNTLTMKNRNVRKGRLFGTPSYPKPQLGKHFRNVQVSLNFPRFYITYWMSHSSDYGFRVISDGLNLLASMKLTVQAEAESGITRRRIYVWIPQHVSATLWGTQVHVYSNGYPPSVDGLSSSDEETFLLGLNRVSYVRENNRGRDATQHRLTVHDLKASWTAQNRDACISIADGVHRAHMLRRILSNDALKILKLHMEEEAQSSSSNVPSSDGSATKGGDGHRRVYSMSDQNQSLLNQLIGEANTKLVAHCEQAGDLPTDSLLGALQCTSDDVRNINWQIDLLNSQLVLKGCERAGFVLLTAARASVTQKVHRCVWRNGQLLGKKSWSSIISGMQYFAPISIVHGRTVESFRWLTREVIEEKTPAGVIGDPYLHPYIGAGEAVGGVVEAEETSEKVQLQRIVSRCSCEIYFCYFSEELKTDAIEETGVPKVEQESAIGGDETGVDCFTLKHNMLEASSNSEQYEMMVDIVNNLVLFVDPKKKELAERRRKLRFACQMMNMNEMREKIVEQQSELREIVSVVRSLERQLFYLDTQPSGNIEEQKREEIVEEMEENKARQLEVSDKLAIFISCYKQRQVEAARATVCSKLEEEDMLAAVARRFEVCFEDCIWKLTECDGQIAIAQIQIRNFLYTRTVRIDSSGEHLFEVGTLRVTNLLPDTIYRDTLHRDERVQTRQPSIRLMVRDMAPVGGICVKELFEVNIAPMVAQLTYRFFEKMMLFFFPGRNIHKEDNLDSVDEGTPKFSFTRRFAGTLSMRSNKAGQVDRKISGKQSIDVELTDIDKMRERADNNNFFVYIKIPEVPFVVSYKGNKDKNIEDVDRFSFLFPLCEFHERNWTWLDVALAVKQRCKRVLLQQFMRQKLLRNRLTGGPETVEGISEEDKKKIALGSIQTSSIEKKKKK</sequence>
<dbReference type="OMA" id="WASFETK"/>
<keyword evidence="1" id="KW-0175">Coiled coil</keyword>
<feature type="coiled-coil region" evidence="1">
    <location>
        <begin position="1743"/>
        <end position="1770"/>
    </location>
</feature>
<evidence type="ECO:0000256" key="2">
    <source>
        <dbReference type="SAM" id="MobiDB-lite"/>
    </source>
</evidence>
<accession>A0A7I5E5Y1</accession>
<dbReference type="InterPro" id="IPR045167">
    <property type="entry name" value="Hobbit"/>
</dbReference>
<dbReference type="SMART" id="SM01214">
    <property type="entry name" value="Fmp27_GFWDK"/>
    <property type="match status" value="1"/>
</dbReference>
<keyword evidence="5" id="KW-1185">Reference proteome</keyword>
<evidence type="ECO:0000256" key="3">
    <source>
        <dbReference type="SAM" id="Phobius"/>
    </source>
</evidence>
<dbReference type="Pfam" id="PF10344">
    <property type="entry name" value="Hobbit"/>
    <property type="match status" value="2"/>
</dbReference>
<dbReference type="WBParaSite" id="HCON_00017950-00001">
    <property type="protein sequence ID" value="HCON_00017950-00001"/>
    <property type="gene ID" value="HCON_00017950"/>
</dbReference>
<organism evidence="5 6">
    <name type="scientific">Haemonchus contortus</name>
    <name type="common">Barber pole worm</name>
    <dbReference type="NCBI Taxonomy" id="6289"/>
    <lineage>
        <taxon>Eukaryota</taxon>
        <taxon>Metazoa</taxon>
        <taxon>Ecdysozoa</taxon>
        <taxon>Nematoda</taxon>
        <taxon>Chromadorea</taxon>
        <taxon>Rhabditida</taxon>
        <taxon>Rhabditina</taxon>
        <taxon>Rhabditomorpha</taxon>
        <taxon>Strongyloidea</taxon>
        <taxon>Trichostrongylidae</taxon>
        <taxon>Haemonchus</taxon>
    </lineage>
</organism>
<keyword evidence="3" id="KW-0812">Transmembrane</keyword>
<protein>
    <submittedName>
        <fullName evidence="6">Fmp27_GFWDK domain-containing protein</fullName>
    </submittedName>
</protein>
<evidence type="ECO:0000259" key="4">
    <source>
        <dbReference type="SMART" id="SM01214"/>
    </source>
</evidence>
<name>A0A7I5E5Y1_HAECO</name>
<feature type="domain" description="FMP27/BLTP2/Hobbit GFWDK motif-containing RBG unit" evidence="4">
    <location>
        <begin position="981"/>
        <end position="1114"/>
    </location>
</feature>
<dbReference type="OrthoDB" id="1562405at2759"/>
<dbReference type="PANTHER" id="PTHR15678">
    <property type="entry name" value="ANTIGEN MLAA-22-RELATED"/>
    <property type="match status" value="1"/>
</dbReference>
<feature type="region of interest" description="Disordered" evidence="2">
    <location>
        <begin position="1444"/>
        <end position="1467"/>
    </location>
</feature>
<dbReference type="PANTHER" id="PTHR15678:SF6">
    <property type="entry name" value="BRIDGE-LIKE LIPID TRANSFER PROTEIN FAMILY MEMBER 2"/>
    <property type="match status" value="1"/>
</dbReference>
<evidence type="ECO:0000256" key="1">
    <source>
        <dbReference type="SAM" id="Coils"/>
    </source>
</evidence>
<keyword evidence="3" id="KW-1133">Transmembrane helix</keyword>